<gene>
    <name evidence="1" type="ORF">LOKVESSMR4R_02673</name>
</gene>
<proteinExistence type="predicted"/>
<reference evidence="1 2" key="1">
    <citation type="submission" date="2017-05" db="EMBL/GenBank/DDBJ databases">
        <title>Genome Sequence of Loktanella vestfoldensis Strain SMR4r Isolated from a Culture of the Diatom Skeletonema marinoi.</title>
        <authorList>
            <person name="Topel M."/>
            <person name="Pinder M.I.M."/>
            <person name="Johansson O.N."/>
            <person name="Kourtchenko O."/>
            <person name="Godhe A."/>
            <person name="Clarke A.K."/>
        </authorList>
    </citation>
    <scope>NUCLEOTIDE SEQUENCE [LARGE SCALE GENOMIC DNA]</scope>
    <source>
        <strain evidence="1 2">SMR4r</strain>
    </source>
</reference>
<dbReference type="RefSeq" id="WP_157898227.1">
    <property type="nucleotide sequence ID" value="NZ_CP021431.1"/>
</dbReference>
<dbReference type="Proteomes" id="UP000195273">
    <property type="component" value="Chromosome"/>
</dbReference>
<sequence length="87" mass="9553">MPLAGVFLEKRSRKSQAGSARLTVPARQCFVRAMADMVAARIFDLSSCAWRAYKRPKFPDNVNPAHAVCPFQGPGKACPSDQETKDV</sequence>
<keyword evidence="2" id="KW-1185">Reference proteome</keyword>
<evidence type="ECO:0000313" key="1">
    <source>
        <dbReference type="EMBL" id="ARU01968.1"/>
    </source>
</evidence>
<protein>
    <submittedName>
        <fullName evidence="1">Uncharacterized protein</fullName>
    </submittedName>
</protein>
<organism evidence="1 2">
    <name type="scientific">Yoonia vestfoldensis</name>
    <dbReference type="NCBI Taxonomy" id="245188"/>
    <lineage>
        <taxon>Bacteria</taxon>
        <taxon>Pseudomonadati</taxon>
        <taxon>Pseudomonadota</taxon>
        <taxon>Alphaproteobacteria</taxon>
        <taxon>Rhodobacterales</taxon>
        <taxon>Paracoccaceae</taxon>
        <taxon>Yoonia</taxon>
    </lineage>
</organism>
<evidence type="ECO:0000313" key="2">
    <source>
        <dbReference type="Proteomes" id="UP000195273"/>
    </source>
</evidence>
<name>A0A1Y0EEV4_9RHOB</name>
<dbReference type="AlphaFoldDB" id="A0A1Y0EEV4"/>
<dbReference type="EMBL" id="CP021431">
    <property type="protein sequence ID" value="ARU01968.1"/>
    <property type="molecule type" value="Genomic_DNA"/>
</dbReference>
<accession>A0A1Y0EEV4</accession>
<dbReference type="KEGG" id="lvs:LOKVESSMR4R_02673"/>